<evidence type="ECO:0000256" key="6">
    <source>
        <dbReference type="ARBA" id="ARBA00023002"/>
    </source>
</evidence>
<comment type="caution">
    <text evidence="10">The sequence shown here is derived from an EMBL/GenBank/DDBJ whole genome shotgun (WGS) entry which is preliminary data.</text>
</comment>
<dbReference type="PIRSF" id="PIRSF000294">
    <property type="entry name" value="Cytochrome-c_peroxidase"/>
    <property type="match status" value="1"/>
</dbReference>
<dbReference type="Gene3D" id="1.10.760.10">
    <property type="entry name" value="Cytochrome c-like domain"/>
    <property type="match status" value="2"/>
</dbReference>
<evidence type="ECO:0000313" key="11">
    <source>
        <dbReference type="Proteomes" id="UP000638462"/>
    </source>
</evidence>
<evidence type="ECO:0000256" key="1">
    <source>
        <dbReference type="ARBA" id="ARBA00004418"/>
    </source>
</evidence>
<keyword evidence="6" id="KW-0560">Oxidoreductase</keyword>
<dbReference type="PANTHER" id="PTHR30600:SF10">
    <property type="entry name" value="BLL6722 PROTEIN"/>
    <property type="match status" value="1"/>
</dbReference>
<comment type="subcellular location">
    <subcellularLocation>
        <location evidence="1">Periplasm</location>
    </subcellularLocation>
</comment>
<evidence type="ECO:0000256" key="7">
    <source>
        <dbReference type="ARBA" id="ARBA00023004"/>
    </source>
</evidence>
<dbReference type="PANTHER" id="PTHR30600">
    <property type="entry name" value="CYTOCHROME C PEROXIDASE-RELATED"/>
    <property type="match status" value="1"/>
</dbReference>
<dbReference type="PROSITE" id="PS51007">
    <property type="entry name" value="CYTC"/>
    <property type="match status" value="1"/>
</dbReference>
<dbReference type="InterPro" id="IPR051395">
    <property type="entry name" value="Cytochrome_c_Peroxidase/MauG"/>
</dbReference>
<evidence type="ECO:0000256" key="3">
    <source>
        <dbReference type="ARBA" id="ARBA00022723"/>
    </source>
</evidence>
<keyword evidence="3 8" id="KW-0479">Metal-binding</keyword>
<keyword evidence="4" id="KW-0732">Signal</keyword>
<gene>
    <name evidence="10" type="primary">mauG</name>
    <name evidence="10" type="ORF">GCM10008027_02730</name>
</gene>
<evidence type="ECO:0000256" key="4">
    <source>
        <dbReference type="ARBA" id="ARBA00022729"/>
    </source>
</evidence>
<dbReference type="Pfam" id="PF03150">
    <property type="entry name" value="CCP_MauG"/>
    <property type="match status" value="1"/>
</dbReference>
<name>A0ABQ1T311_9GAMM</name>
<dbReference type="Proteomes" id="UP000638462">
    <property type="component" value="Unassembled WGS sequence"/>
</dbReference>
<evidence type="ECO:0000259" key="9">
    <source>
        <dbReference type="PROSITE" id="PS51007"/>
    </source>
</evidence>
<evidence type="ECO:0000313" key="10">
    <source>
        <dbReference type="EMBL" id="GGE81569.1"/>
    </source>
</evidence>
<protein>
    <submittedName>
        <fullName evidence="10">Methylamine utilization protein</fullName>
    </submittedName>
</protein>
<organism evidence="10 11">
    <name type="scientific">Pseudoalteromonas gelatinilytica</name>
    <dbReference type="NCBI Taxonomy" id="1703256"/>
    <lineage>
        <taxon>Bacteria</taxon>
        <taxon>Pseudomonadati</taxon>
        <taxon>Pseudomonadota</taxon>
        <taxon>Gammaproteobacteria</taxon>
        <taxon>Alteromonadales</taxon>
        <taxon>Pseudoalteromonadaceae</taxon>
        <taxon>Pseudoalteromonas</taxon>
    </lineage>
</organism>
<dbReference type="InterPro" id="IPR004852">
    <property type="entry name" value="Di-haem_cyt_c_peroxidsae"/>
</dbReference>
<accession>A0ABQ1T311</accession>
<dbReference type="RefSeq" id="WP_188726748.1">
    <property type="nucleotide sequence ID" value="NZ_BMIT01000001.1"/>
</dbReference>
<dbReference type="SUPFAM" id="SSF46626">
    <property type="entry name" value="Cytochrome c"/>
    <property type="match status" value="2"/>
</dbReference>
<keyword evidence="7 8" id="KW-0408">Iron</keyword>
<proteinExistence type="predicted"/>
<dbReference type="InterPro" id="IPR009056">
    <property type="entry name" value="Cyt_c-like_dom"/>
</dbReference>
<dbReference type="InterPro" id="IPR036909">
    <property type="entry name" value="Cyt_c-like_dom_sf"/>
</dbReference>
<reference evidence="11" key="1">
    <citation type="journal article" date="2019" name="Int. J. Syst. Evol. Microbiol.">
        <title>The Global Catalogue of Microorganisms (GCM) 10K type strain sequencing project: providing services to taxonomists for standard genome sequencing and annotation.</title>
        <authorList>
            <consortium name="The Broad Institute Genomics Platform"/>
            <consortium name="The Broad Institute Genome Sequencing Center for Infectious Disease"/>
            <person name="Wu L."/>
            <person name="Ma J."/>
        </authorList>
    </citation>
    <scope>NUCLEOTIDE SEQUENCE [LARGE SCALE GENOMIC DNA]</scope>
    <source>
        <strain evidence="11">CGMCC 1.15394</strain>
    </source>
</reference>
<dbReference type="EMBL" id="BMIT01000001">
    <property type="protein sequence ID" value="GGE81569.1"/>
    <property type="molecule type" value="Genomic_DNA"/>
</dbReference>
<feature type="domain" description="Cytochrome c" evidence="9">
    <location>
        <begin position="221"/>
        <end position="356"/>
    </location>
</feature>
<keyword evidence="2 8" id="KW-0349">Heme</keyword>
<evidence type="ECO:0000256" key="5">
    <source>
        <dbReference type="ARBA" id="ARBA00022764"/>
    </source>
</evidence>
<evidence type="ECO:0000256" key="2">
    <source>
        <dbReference type="ARBA" id="ARBA00022617"/>
    </source>
</evidence>
<evidence type="ECO:0000256" key="8">
    <source>
        <dbReference type="PROSITE-ProRule" id="PRU00433"/>
    </source>
</evidence>
<keyword evidence="5" id="KW-0574">Periplasm</keyword>
<dbReference type="InterPro" id="IPR026259">
    <property type="entry name" value="MauG/Cytc_peroxidase"/>
</dbReference>
<sequence>MNKWLLLLTCSIFTTSAFTQEQSLRELYAKPQHEWPTIISSKDVPAAPLKPLKAKPFKQSDEIIALGEKLFNDTRLSRDNTVSCASCHESRLAFSDRRKLAVGIDGQVGTRNTQAIIGVDHWQTFFWDGRAKTAAQQALMPIENPIEMGSSVELVLNKVNSAEDYKNPIFNAFGKEALNKELLALALVAFERTFDIPESLFTRFIDKVQTNPSEAVALLDDQQLEGLHLFRTKARCMTCHEGALLSDNEFHVTGLHFYGRKLQDLGRFDATQDPADIGKFRTPSLLALQQSTPWMHHGGFQSLLGIVNFYNAGGARPKPSKKFKDDPNYPQTTELLHKLALSKDEKNALIAFLETL</sequence>
<keyword evidence="11" id="KW-1185">Reference proteome</keyword>